<accession>K1VDU2</accession>
<comment type="catalytic activity">
    <reaction evidence="7">
        <text>a ubiquinone + NADH + 5 H(+)(in) = a ubiquinol + NAD(+) + 4 H(+)(out)</text>
        <dbReference type="Rhea" id="RHEA:29091"/>
        <dbReference type="Rhea" id="RHEA-COMP:9565"/>
        <dbReference type="Rhea" id="RHEA-COMP:9566"/>
        <dbReference type="ChEBI" id="CHEBI:15378"/>
        <dbReference type="ChEBI" id="CHEBI:16389"/>
        <dbReference type="ChEBI" id="CHEBI:17976"/>
        <dbReference type="ChEBI" id="CHEBI:57540"/>
        <dbReference type="ChEBI" id="CHEBI:57945"/>
        <dbReference type="EC" id="7.1.1.2"/>
    </reaction>
</comment>
<geneLocation type="mitochondrion" evidence="9"/>
<dbReference type="AlphaFoldDB" id="K1VDU2"/>
<keyword evidence="6 7" id="KW-0472">Membrane</keyword>
<dbReference type="EC" id="7.1.1.2" evidence="7"/>
<dbReference type="InterPro" id="IPR001750">
    <property type="entry name" value="ND/Mrp_TM"/>
</dbReference>
<keyword evidence="10" id="KW-1185">Reference proteome</keyword>
<feature type="transmembrane region" description="Helical" evidence="7">
    <location>
        <begin position="297"/>
        <end position="318"/>
    </location>
</feature>
<keyword evidence="7" id="KW-0520">NAD</keyword>
<keyword evidence="7 9" id="KW-0496">Mitochondrion</keyword>
<feature type="transmembrane region" description="Helical" evidence="7">
    <location>
        <begin position="70"/>
        <end position="95"/>
    </location>
</feature>
<dbReference type="NCBIfam" id="TIGR01972">
    <property type="entry name" value="NDH_I_M"/>
    <property type="match status" value="1"/>
</dbReference>
<dbReference type="Pfam" id="PF00361">
    <property type="entry name" value="Proton_antipo_M"/>
    <property type="match status" value="1"/>
</dbReference>
<dbReference type="GO" id="GO:0048039">
    <property type="term" value="F:ubiquinone binding"/>
    <property type="evidence" value="ECO:0007669"/>
    <property type="project" value="TreeGrafter"/>
</dbReference>
<comment type="caution">
    <text evidence="9">The sequence shown here is derived from an EMBL/GenBank/DDBJ whole genome shotgun (WGS) entry which is preliminary data.</text>
</comment>
<dbReference type="GO" id="GO:0003954">
    <property type="term" value="F:NADH dehydrogenase activity"/>
    <property type="evidence" value="ECO:0007669"/>
    <property type="project" value="TreeGrafter"/>
</dbReference>
<feature type="transmembrane region" description="Helical" evidence="7">
    <location>
        <begin position="33"/>
        <end position="50"/>
    </location>
</feature>
<comment type="similarity">
    <text evidence="3 7">Belongs to the complex I subunit 4 family.</text>
</comment>
<dbReference type="eggNOG" id="KOG4845">
    <property type="taxonomic scope" value="Eukaryota"/>
</dbReference>
<feature type="transmembrane region" description="Helical" evidence="7">
    <location>
        <begin position="107"/>
        <end position="126"/>
    </location>
</feature>
<sequence>MLTALLLIPLMGILRVLPMNEEKNLTLIKQVSLIRALINFLLSIILWGEFDSSALGYQFVQEFNTLNFCHFHIGLDGISLYFVLLTTFITPICLVANWDNLKFGYKYYFIAFLLMETLLIGVFVVLDLMLFYIFFESVLIPMFLVVGIWGGSITRIRASFLLFLYTLAGSLFMLLAILVIYYNVGSTDFTLISLSNISLDSQKILWLAFFLSFAIKTPLRPLHMWLPRAHAEAPLRGSILLASVFLKLAVYGYLRVLINFMPDATNFFSPLVQTIAVVSLIYSSLATLRQSDFKALVAYSSISHMAIVVLGLFSNTIVGIEGALLLSIAHGFISPALFTLVGGVLYDQRHTRVIRYYRGTVIYMPVFRLLFFLATIANMGIPLSLNWAGEFMSLAGTFQKNPVIGLLGATGIVLSASYSIFLFNRIRFGSYSQYLPKLNDVSRREFMVLFALLLPAFVLGICPNVILNDLHMAVTDLLYTL</sequence>
<feature type="domain" description="NADH:quinone oxidoreductase/Mrp antiporter transmembrane" evidence="8">
    <location>
        <begin position="127"/>
        <end position="412"/>
    </location>
</feature>
<evidence type="ECO:0000256" key="5">
    <source>
        <dbReference type="ARBA" id="ARBA00022989"/>
    </source>
</evidence>
<organism evidence="9 10">
    <name type="scientific">Trichosporon asahii var. asahii (strain CBS 8904)</name>
    <name type="common">Yeast</name>
    <dbReference type="NCBI Taxonomy" id="1220162"/>
    <lineage>
        <taxon>Eukaryota</taxon>
        <taxon>Fungi</taxon>
        <taxon>Dikarya</taxon>
        <taxon>Basidiomycota</taxon>
        <taxon>Agaricomycotina</taxon>
        <taxon>Tremellomycetes</taxon>
        <taxon>Trichosporonales</taxon>
        <taxon>Trichosporonaceae</taxon>
        <taxon>Trichosporon</taxon>
    </lineage>
</organism>
<keyword evidence="7" id="KW-0679">Respiratory chain</keyword>
<evidence type="ECO:0000256" key="4">
    <source>
        <dbReference type="ARBA" id="ARBA00022692"/>
    </source>
</evidence>
<dbReference type="GO" id="GO:0042773">
    <property type="term" value="P:ATP synthesis coupled electron transport"/>
    <property type="evidence" value="ECO:0007669"/>
    <property type="project" value="InterPro"/>
</dbReference>
<feature type="transmembrane region" description="Helical" evidence="7">
    <location>
        <begin position="132"/>
        <end position="150"/>
    </location>
</feature>
<evidence type="ECO:0000256" key="7">
    <source>
        <dbReference type="RuleBase" id="RU003297"/>
    </source>
</evidence>
<feature type="transmembrane region" description="Helical" evidence="7">
    <location>
        <begin position="234"/>
        <end position="254"/>
    </location>
</feature>
<gene>
    <name evidence="9" type="ORF">A1Q2_08508</name>
</gene>
<evidence type="ECO:0000256" key="2">
    <source>
        <dbReference type="ARBA" id="ARBA00004141"/>
    </source>
</evidence>
<keyword evidence="5 7" id="KW-1133">Transmembrane helix</keyword>
<protein>
    <recommendedName>
        <fullName evidence="7">NADH-ubiquinone oxidoreductase chain 4</fullName>
        <ecNumber evidence="7">7.1.1.2</ecNumber>
    </recommendedName>
</protein>
<dbReference type="EMBL" id="AMBO01000420">
    <property type="protein sequence ID" value="EKC97171.1"/>
    <property type="molecule type" value="Genomic_DNA"/>
</dbReference>
<feature type="transmembrane region" description="Helical" evidence="7">
    <location>
        <begin position="162"/>
        <end position="184"/>
    </location>
</feature>
<dbReference type="OMA" id="ITRWGNQ"/>
<evidence type="ECO:0000256" key="6">
    <source>
        <dbReference type="ARBA" id="ARBA00023136"/>
    </source>
</evidence>
<dbReference type="GO" id="GO:0031966">
    <property type="term" value="C:mitochondrial membrane"/>
    <property type="evidence" value="ECO:0007669"/>
    <property type="project" value="UniProtKB-SubCell"/>
</dbReference>
<keyword evidence="7" id="KW-0813">Transport</keyword>
<keyword evidence="4 7" id="KW-0812">Transmembrane</keyword>
<proteinExistence type="inferred from homology"/>
<dbReference type="InterPro" id="IPR003918">
    <property type="entry name" value="NADH_UbQ_OxRdtase"/>
</dbReference>
<evidence type="ECO:0000256" key="1">
    <source>
        <dbReference type="ARBA" id="ARBA00003257"/>
    </source>
</evidence>
<feature type="transmembrane region" description="Helical" evidence="7">
    <location>
        <begin position="266"/>
        <end position="285"/>
    </location>
</feature>
<comment type="function">
    <text evidence="1">Core subunit of the mitochondrial membrane respiratory chain NADH dehydrogenase (Complex I) that is believed to belong to the minimal assembly required for catalysis. Complex I functions in the transfer of electrons from NADH to the respiratory chain. The immediate electron acceptor for the enzyme is believed to be ubiquinone.</text>
</comment>
<dbReference type="OrthoDB" id="2979252at2759"/>
<dbReference type="Proteomes" id="UP000006757">
    <property type="component" value="Mitochondrion MT"/>
</dbReference>
<dbReference type="HOGENOM" id="CLU_007100_4_3_1"/>
<dbReference type="GO" id="GO:0015990">
    <property type="term" value="P:electron transport coupled proton transport"/>
    <property type="evidence" value="ECO:0007669"/>
    <property type="project" value="TreeGrafter"/>
</dbReference>
<feature type="transmembrane region" description="Helical" evidence="7">
    <location>
        <begin position="403"/>
        <end position="426"/>
    </location>
</feature>
<comment type="subcellular location">
    <subcellularLocation>
        <location evidence="2">Membrane</location>
        <topology evidence="2">Multi-pass membrane protein</topology>
    </subcellularLocation>
    <subcellularLocation>
        <location evidence="7">Mitochondrion membrane</location>
        <topology evidence="7">Multi-pass membrane protein</topology>
    </subcellularLocation>
</comment>
<dbReference type="PANTHER" id="PTHR43507">
    <property type="entry name" value="NADH-UBIQUINONE OXIDOREDUCTASE CHAIN 4"/>
    <property type="match status" value="1"/>
</dbReference>
<comment type="function">
    <text evidence="7">Core subunit of the mitochondrial membrane respiratory chain NADH dehydrogenase (Complex I) which catalyzes electron transfer from NADH through the respiratory chain, using ubiquinone as an electron acceptor. Essential for the catalytic activity and assembly of complex I.</text>
</comment>
<feature type="transmembrane region" description="Helical" evidence="7">
    <location>
        <begin position="324"/>
        <end position="346"/>
    </location>
</feature>
<feature type="transmembrane region" description="Helical" evidence="7">
    <location>
        <begin position="204"/>
        <end position="222"/>
    </location>
</feature>
<feature type="transmembrane region" description="Helical" evidence="7">
    <location>
        <begin position="446"/>
        <end position="467"/>
    </location>
</feature>
<keyword evidence="7" id="KW-0249">Electron transport</keyword>
<evidence type="ECO:0000256" key="3">
    <source>
        <dbReference type="ARBA" id="ARBA00009025"/>
    </source>
</evidence>
<keyword evidence="7" id="KW-0830">Ubiquinone</keyword>
<dbReference type="InterPro" id="IPR010227">
    <property type="entry name" value="NADH_Q_OxRdtase_chainM/4"/>
</dbReference>
<dbReference type="PANTHER" id="PTHR43507:SF1">
    <property type="entry name" value="NADH-UBIQUINONE OXIDOREDUCTASE CHAIN 4"/>
    <property type="match status" value="1"/>
</dbReference>
<dbReference type="GO" id="GO:0008137">
    <property type="term" value="F:NADH dehydrogenase (ubiquinone) activity"/>
    <property type="evidence" value="ECO:0007669"/>
    <property type="project" value="UniProtKB-UniRule"/>
</dbReference>
<dbReference type="PRINTS" id="PR01437">
    <property type="entry name" value="NUOXDRDTASE4"/>
</dbReference>
<evidence type="ECO:0000313" key="10">
    <source>
        <dbReference type="Proteomes" id="UP000006757"/>
    </source>
</evidence>
<dbReference type="STRING" id="1220162.K1VDU2"/>
<evidence type="ECO:0000313" key="9">
    <source>
        <dbReference type="EMBL" id="EKC97171.1"/>
    </source>
</evidence>
<reference evidence="9 10" key="1">
    <citation type="journal article" date="2012" name="Eukaryot. Cell">
        <title>Genome sequence of the Trichosporon asahii environmental strain CBS 8904.</title>
        <authorList>
            <person name="Yang R.Y."/>
            <person name="Li H.T."/>
            <person name="Zhu H."/>
            <person name="Zhou G.P."/>
            <person name="Wang M."/>
            <person name="Wang L."/>
        </authorList>
    </citation>
    <scope>NUCLEOTIDE SEQUENCE [LARGE SCALE GENOMIC DNA]</scope>
    <source>
        <strain evidence="9 10">CBS 8904</strain>
    </source>
</reference>
<feature type="transmembrane region" description="Helical" evidence="7">
    <location>
        <begin position="366"/>
        <end position="383"/>
    </location>
</feature>
<name>K1VDU2_TRIAC</name>
<evidence type="ECO:0000259" key="8">
    <source>
        <dbReference type="Pfam" id="PF00361"/>
    </source>
</evidence>